<dbReference type="InterPro" id="IPR025388">
    <property type="entry name" value="Alginate_export_dom"/>
</dbReference>
<feature type="signal peptide" evidence="1">
    <location>
        <begin position="1"/>
        <end position="19"/>
    </location>
</feature>
<evidence type="ECO:0000313" key="3">
    <source>
        <dbReference type="EMBL" id="MCW6537617.1"/>
    </source>
</evidence>
<evidence type="ECO:0000313" key="4">
    <source>
        <dbReference type="Proteomes" id="UP001165565"/>
    </source>
</evidence>
<protein>
    <recommendedName>
        <fullName evidence="2">Alginate export domain-containing protein</fullName>
    </recommendedName>
</protein>
<keyword evidence="4" id="KW-1185">Reference proteome</keyword>
<dbReference type="Gene3D" id="2.40.160.10">
    <property type="entry name" value="Porin"/>
    <property type="match status" value="1"/>
</dbReference>
<dbReference type="RefSeq" id="WP_265271757.1">
    <property type="nucleotide sequence ID" value="NZ_JANFAV010000026.1"/>
</dbReference>
<keyword evidence="1" id="KW-0732">Signal</keyword>
<name>A0AA42CSS8_9SPHN</name>
<evidence type="ECO:0000259" key="2">
    <source>
        <dbReference type="Pfam" id="PF13372"/>
    </source>
</evidence>
<sequence>MRAPLLLLLAGVTSAPAAAQTLTLTPLAEARLRYEQVSQTGLPEDADAVTIRLRAGVQAALGNWSALAQAQGNLAVVSDYDDGLHGISRRPLVADPQNIALYRAQLRYKTDHLAIAAGRQAIVLDDERFIGSVNFRQNGQTFDAVRAEISPIRGIKADVSYAWDVRTVWGVDGNGARPASIGGNYVLANLSAATPIGTLTGFGYLVDEDQATVQGYRLSSQTYGSRLAGSRRLAKAAKLAWQLSYARQSGYGRNPNHYAADYWLADLKLDLNGPQLGGGYELLGAGNGAALTSFQTPLATTFKFQGWAGKFLTTPPDGVRDLYVDAGYGWAAIGPIKAVALQAVWHHFESDRLVRHYGNEIDVVASGKLGKTTASIRYASYTADHFATDTHKFWLQLDWMI</sequence>
<dbReference type="AlphaFoldDB" id="A0AA42CSS8"/>
<reference evidence="3" key="1">
    <citation type="submission" date="2022-06" db="EMBL/GenBank/DDBJ databases">
        <title>Sphingomonas sp. nov. isolated from rhizosphere soil of tomato.</title>
        <authorList>
            <person name="Dong H."/>
            <person name="Gao R."/>
        </authorList>
    </citation>
    <scope>NUCLEOTIDE SEQUENCE</scope>
    <source>
        <strain evidence="3">MMSM24</strain>
    </source>
</reference>
<dbReference type="Proteomes" id="UP001165565">
    <property type="component" value="Unassembled WGS sequence"/>
</dbReference>
<gene>
    <name evidence="3" type="ORF">NEE01_22815</name>
</gene>
<evidence type="ECO:0000256" key="1">
    <source>
        <dbReference type="SAM" id="SignalP"/>
    </source>
</evidence>
<dbReference type="InterPro" id="IPR023614">
    <property type="entry name" value="Porin_dom_sf"/>
</dbReference>
<proteinExistence type="predicted"/>
<feature type="chain" id="PRO_5041279353" description="Alginate export domain-containing protein" evidence="1">
    <location>
        <begin position="20"/>
        <end position="401"/>
    </location>
</feature>
<feature type="domain" description="Alginate export" evidence="2">
    <location>
        <begin position="30"/>
        <end position="251"/>
    </location>
</feature>
<accession>A0AA42CSS8</accession>
<comment type="caution">
    <text evidence="3">The sequence shown here is derived from an EMBL/GenBank/DDBJ whole genome shotgun (WGS) entry which is preliminary data.</text>
</comment>
<dbReference type="EMBL" id="JANFAV010000026">
    <property type="protein sequence ID" value="MCW6537617.1"/>
    <property type="molecule type" value="Genomic_DNA"/>
</dbReference>
<organism evidence="3 4">
    <name type="scientific">Sphingomonas lycopersici</name>
    <dbReference type="NCBI Taxonomy" id="2951807"/>
    <lineage>
        <taxon>Bacteria</taxon>
        <taxon>Pseudomonadati</taxon>
        <taxon>Pseudomonadota</taxon>
        <taxon>Alphaproteobacteria</taxon>
        <taxon>Sphingomonadales</taxon>
        <taxon>Sphingomonadaceae</taxon>
        <taxon>Sphingomonas</taxon>
    </lineage>
</organism>
<dbReference type="Pfam" id="PF13372">
    <property type="entry name" value="Alginate_exp"/>
    <property type="match status" value="1"/>
</dbReference>